<sequence length="76" mass="8156">MACVNGNGKLTQSAKNILQAVENSPKSPADLSRELAIPMFKIRSSMRDMASMGLVQETEGAYQLAPGGKKMLDKSN</sequence>
<dbReference type="RefSeq" id="WP_093052964.1">
    <property type="nucleotide sequence ID" value="NZ_FOGT01000010.1"/>
</dbReference>
<dbReference type="STRING" id="1601833.SAMN05518684_11064"/>
<dbReference type="Proteomes" id="UP000198571">
    <property type="component" value="Unassembled WGS sequence"/>
</dbReference>
<evidence type="ECO:0008006" key="3">
    <source>
        <dbReference type="Google" id="ProtNLM"/>
    </source>
</evidence>
<organism evidence="1 2">
    <name type="scientific">Salipaludibacillus aurantiacus</name>
    <dbReference type="NCBI Taxonomy" id="1601833"/>
    <lineage>
        <taxon>Bacteria</taxon>
        <taxon>Bacillati</taxon>
        <taxon>Bacillota</taxon>
        <taxon>Bacilli</taxon>
        <taxon>Bacillales</taxon>
        <taxon>Bacillaceae</taxon>
    </lineage>
</organism>
<dbReference type="AlphaFoldDB" id="A0A1H9VCP7"/>
<dbReference type="InterPro" id="IPR036390">
    <property type="entry name" value="WH_DNA-bd_sf"/>
</dbReference>
<protein>
    <recommendedName>
        <fullName evidence="3">IclR helix-turn-helix domain-containing protein</fullName>
    </recommendedName>
</protein>
<dbReference type="InterPro" id="IPR036388">
    <property type="entry name" value="WH-like_DNA-bd_sf"/>
</dbReference>
<accession>A0A1H9VCP7</accession>
<dbReference type="EMBL" id="FOGT01000010">
    <property type="protein sequence ID" value="SES19053.1"/>
    <property type="molecule type" value="Genomic_DNA"/>
</dbReference>
<evidence type="ECO:0000313" key="2">
    <source>
        <dbReference type="Proteomes" id="UP000198571"/>
    </source>
</evidence>
<dbReference type="OrthoDB" id="9810427at2"/>
<gene>
    <name evidence="1" type="ORF">SAMN05518684_11064</name>
</gene>
<name>A0A1H9VCP7_9BACI</name>
<keyword evidence="2" id="KW-1185">Reference proteome</keyword>
<evidence type="ECO:0000313" key="1">
    <source>
        <dbReference type="EMBL" id="SES19053.1"/>
    </source>
</evidence>
<reference evidence="2" key="1">
    <citation type="submission" date="2016-10" db="EMBL/GenBank/DDBJ databases">
        <authorList>
            <person name="Varghese N."/>
            <person name="Submissions S."/>
        </authorList>
    </citation>
    <scope>NUCLEOTIDE SEQUENCE [LARGE SCALE GENOMIC DNA]</scope>
    <source>
        <strain evidence="2">S9</strain>
    </source>
</reference>
<proteinExistence type="predicted"/>
<dbReference type="Gene3D" id="1.10.10.10">
    <property type="entry name" value="Winged helix-like DNA-binding domain superfamily/Winged helix DNA-binding domain"/>
    <property type="match status" value="1"/>
</dbReference>
<dbReference type="SUPFAM" id="SSF46785">
    <property type="entry name" value="Winged helix' DNA-binding domain"/>
    <property type="match status" value="1"/>
</dbReference>